<protein>
    <submittedName>
        <fullName evidence="1">BLTX799</fullName>
    </submittedName>
</protein>
<organism evidence="1">
    <name type="scientific">Nephila pilipes</name>
    <name type="common">Giant wood spider</name>
    <name type="synonym">Nephila maculata</name>
    <dbReference type="NCBI Taxonomy" id="299642"/>
    <lineage>
        <taxon>Eukaryota</taxon>
        <taxon>Metazoa</taxon>
        <taxon>Ecdysozoa</taxon>
        <taxon>Arthropoda</taxon>
        <taxon>Chelicerata</taxon>
        <taxon>Arachnida</taxon>
        <taxon>Araneae</taxon>
        <taxon>Araneomorphae</taxon>
        <taxon>Entelegynae</taxon>
        <taxon>Araneoidea</taxon>
        <taxon>Nephilidae</taxon>
        <taxon>Nephila</taxon>
    </lineage>
</organism>
<proteinExistence type="evidence at transcript level"/>
<reference evidence="1" key="1">
    <citation type="submission" date="2013-07" db="EMBL/GenBank/DDBJ databases">
        <title>Nephila pilipes venom gland.</title>
        <authorList>
            <person name="Huo L.J."/>
        </authorList>
    </citation>
    <scope>NUCLEOTIDE SEQUENCE</scope>
    <source>
        <tissue evidence="1">Venom gland</tissue>
    </source>
</reference>
<evidence type="ECO:0000313" key="1">
    <source>
        <dbReference type="EMBL" id="AII98115.1"/>
    </source>
</evidence>
<accession>A0A076KVL9</accession>
<name>A0A076KVL9_NEPPI</name>
<dbReference type="EMBL" id="KF433794">
    <property type="protein sequence ID" value="AII98115.1"/>
    <property type="molecule type" value="mRNA"/>
</dbReference>
<dbReference type="AlphaFoldDB" id="A0A076KVL9"/>
<sequence>MGLRERVITLRNGSKSNFCILVIGVFGVLFEHYNYVFGCCTEIG</sequence>